<dbReference type="AlphaFoldDB" id="A0A0C2NB49"/>
<organism evidence="3 4">
    <name type="scientific">Thelohanellus kitauei</name>
    <name type="common">Myxosporean</name>
    <dbReference type="NCBI Taxonomy" id="669202"/>
    <lineage>
        <taxon>Eukaryota</taxon>
        <taxon>Metazoa</taxon>
        <taxon>Cnidaria</taxon>
        <taxon>Myxozoa</taxon>
        <taxon>Myxosporea</taxon>
        <taxon>Bivalvulida</taxon>
        <taxon>Platysporina</taxon>
        <taxon>Myxobolidae</taxon>
        <taxon>Thelohanellus</taxon>
    </lineage>
</organism>
<dbReference type="Proteomes" id="UP000031668">
    <property type="component" value="Unassembled WGS sequence"/>
</dbReference>
<gene>
    <name evidence="3" type="ORF">RF11_03914</name>
</gene>
<reference evidence="3 4" key="1">
    <citation type="journal article" date="2014" name="Genome Biol. Evol.">
        <title>The genome of the myxosporean Thelohanellus kitauei shows adaptations to nutrient acquisition within its fish host.</title>
        <authorList>
            <person name="Yang Y."/>
            <person name="Xiong J."/>
            <person name="Zhou Z."/>
            <person name="Huo F."/>
            <person name="Miao W."/>
            <person name="Ran C."/>
            <person name="Liu Y."/>
            <person name="Zhang J."/>
            <person name="Feng J."/>
            <person name="Wang M."/>
            <person name="Wang M."/>
            <person name="Wang L."/>
            <person name="Yao B."/>
        </authorList>
    </citation>
    <scope>NUCLEOTIDE SEQUENCE [LARGE SCALE GENOMIC DNA]</scope>
    <source>
        <strain evidence="3">Wuqing</strain>
    </source>
</reference>
<dbReference type="Pfam" id="PF00078">
    <property type="entry name" value="RVT_1"/>
    <property type="match status" value="1"/>
</dbReference>
<dbReference type="OrthoDB" id="10058156at2759"/>
<dbReference type="InterPro" id="IPR000477">
    <property type="entry name" value="RT_dom"/>
</dbReference>
<dbReference type="InterPro" id="IPR043128">
    <property type="entry name" value="Rev_trsase/Diguanyl_cyclase"/>
</dbReference>
<dbReference type="PANTHER" id="PTHR37984:SF5">
    <property type="entry name" value="PROTEIN NYNRIN-LIKE"/>
    <property type="match status" value="1"/>
</dbReference>
<dbReference type="PANTHER" id="PTHR37984">
    <property type="entry name" value="PROTEIN CBG26694"/>
    <property type="match status" value="1"/>
</dbReference>
<evidence type="ECO:0000256" key="1">
    <source>
        <dbReference type="SAM" id="Coils"/>
    </source>
</evidence>
<dbReference type="InterPro" id="IPR043502">
    <property type="entry name" value="DNA/RNA_pol_sf"/>
</dbReference>
<dbReference type="SUPFAM" id="SSF56672">
    <property type="entry name" value="DNA/RNA polymerases"/>
    <property type="match status" value="1"/>
</dbReference>
<proteinExistence type="predicted"/>
<sequence>MRSPIPTMGKTNVLVTYKGKTVQLTIFVTAGNDIPLLGRDGLEALGVNHNQSVFEPDHKGIKNFKESLQLSQDAVPYVHKPRIVPFSIKRKVEYELKRLVKENVLEEVYSSTMCLDWASQTVNVLKPDGSIRICGDFKTTANKYISKENYPLPLFGFFKYKRMPFGISSAPGVFQRFMESATQDIPGVSVFLDDIIISGKDVDQNLERVERVLQRLMDRNIKTKTEKCKFIKESVKLYLFSVICLI</sequence>
<dbReference type="EMBL" id="JWZT01001840">
    <property type="protein sequence ID" value="KII71122.1"/>
    <property type="molecule type" value="Genomic_DNA"/>
</dbReference>
<evidence type="ECO:0000313" key="3">
    <source>
        <dbReference type="EMBL" id="KII71122.1"/>
    </source>
</evidence>
<evidence type="ECO:0000313" key="4">
    <source>
        <dbReference type="Proteomes" id="UP000031668"/>
    </source>
</evidence>
<dbReference type="InterPro" id="IPR050951">
    <property type="entry name" value="Retrovirus_Pol_polyprotein"/>
</dbReference>
<dbReference type="Gene3D" id="3.30.70.270">
    <property type="match status" value="1"/>
</dbReference>
<dbReference type="Gene3D" id="3.10.10.10">
    <property type="entry name" value="HIV Type 1 Reverse Transcriptase, subunit A, domain 1"/>
    <property type="match status" value="2"/>
</dbReference>
<accession>A0A0C2NB49</accession>
<feature type="domain" description="Reverse transcriptase" evidence="2">
    <location>
        <begin position="153"/>
        <end position="236"/>
    </location>
</feature>
<keyword evidence="4" id="KW-1185">Reference proteome</keyword>
<protein>
    <recommendedName>
        <fullName evidence="2">Reverse transcriptase domain-containing protein</fullName>
    </recommendedName>
</protein>
<evidence type="ECO:0000259" key="2">
    <source>
        <dbReference type="Pfam" id="PF00078"/>
    </source>
</evidence>
<feature type="coiled-coil region" evidence="1">
    <location>
        <begin position="199"/>
        <end position="226"/>
    </location>
</feature>
<keyword evidence="1" id="KW-0175">Coiled coil</keyword>
<dbReference type="CDD" id="cd01647">
    <property type="entry name" value="RT_LTR"/>
    <property type="match status" value="1"/>
</dbReference>
<comment type="caution">
    <text evidence="3">The sequence shown here is derived from an EMBL/GenBank/DDBJ whole genome shotgun (WGS) entry which is preliminary data.</text>
</comment>
<dbReference type="FunFam" id="3.30.70.270:FF:000003">
    <property type="entry name" value="Transposon Ty3-G Gag-Pol polyprotein"/>
    <property type="match status" value="1"/>
</dbReference>
<name>A0A0C2NB49_THEKT</name>